<feature type="compositionally biased region" description="Polar residues" evidence="1">
    <location>
        <begin position="239"/>
        <end position="270"/>
    </location>
</feature>
<name>A0AA39V257_9AGAR</name>
<proteinExistence type="predicted"/>
<evidence type="ECO:0000313" key="2">
    <source>
        <dbReference type="EMBL" id="KAK0502545.1"/>
    </source>
</evidence>
<evidence type="ECO:0000313" key="3">
    <source>
        <dbReference type="Proteomes" id="UP001175228"/>
    </source>
</evidence>
<sequence length="290" mass="30992">MLPANVGEGDVFINAITFNVTCGFVNGTSISPVGTTGNWTVDTAYDDHVQPIPVLALNTFKWLRYYSYNFQDLCHSLFYTSANITDSQGSTGKLVDLNPPMHPGSLKGNISYFNEATVYTMQVISCTVTLINQTAIVDAQSHLLQCVYPVGWKMSSTWSQWNPETIPANMTQQSTNTTEPNPGSTGGPQPQNPDLEPPRLPPVPQGPDLEPVPPQSDPKPPPSPQKQDPAPAPPLSGDMSPSSQPGGNTSQQGSNNMPASSTGTLNSGNKTVVSRTVVISRTVASKKHAI</sequence>
<reference evidence="2" key="1">
    <citation type="submission" date="2023-06" db="EMBL/GenBank/DDBJ databases">
        <authorList>
            <consortium name="Lawrence Berkeley National Laboratory"/>
            <person name="Ahrendt S."/>
            <person name="Sahu N."/>
            <person name="Indic B."/>
            <person name="Wong-Bajracharya J."/>
            <person name="Merenyi Z."/>
            <person name="Ke H.-M."/>
            <person name="Monk M."/>
            <person name="Kocsube S."/>
            <person name="Drula E."/>
            <person name="Lipzen A."/>
            <person name="Balint B."/>
            <person name="Henrissat B."/>
            <person name="Andreopoulos B."/>
            <person name="Martin F.M."/>
            <person name="Harder C.B."/>
            <person name="Rigling D."/>
            <person name="Ford K.L."/>
            <person name="Foster G.D."/>
            <person name="Pangilinan J."/>
            <person name="Papanicolaou A."/>
            <person name="Barry K."/>
            <person name="LaButti K."/>
            <person name="Viragh M."/>
            <person name="Koriabine M."/>
            <person name="Yan M."/>
            <person name="Riley R."/>
            <person name="Champramary S."/>
            <person name="Plett K.L."/>
            <person name="Tsai I.J."/>
            <person name="Slot J."/>
            <person name="Sipos G."/>
            <person name="Plett J."/>
            <person name="Nagy L.G."/>
            <person name="Grigoriev I.V."/>
        </authorList>
    </citation>
    <scope>NUCLEOTIDE SEQUENCE</scope>
    <source>
        <strain evidence="2">HWK02</strain>
    </source>
</reference>
<comment type="caution">
    <text evidence="2">The sequence shown here is derived from an EMBL/GenBank/DDBJ whole genome shotgun (WGS) entry which is preliminary data.</text>
</comment>
<keyword evidence="3" id="KW-1185">Reference proteome</keyword>
<feature type="compositionally biased region" description="Pro residues" evidence="1">
    <location>
        <begin position="198"/>
        <end position="234"/>
    </location>
</feature>
<feature type="region of interest" description="Disordered" evidence="1">
    <location>
        <begin position="168"/>
        <end position="290"/>
    </location>
</feature>
<gene>
    <name evidence="2" type="ORF">EDD18DRAFT_1347163</name>
</gene>
<organism evidence="2 3">
    <name type="scientific">Armillaria luteobubalina</name>
    <dbReference type="NCBI Taxonomy" id="153913"/>
    <lineage>
        <taxon>Eukaryota</taxon>
        <taxon>Fungi</taxon>
        <taxon>Dikarya</taxon>
        <taxon>Basidiomycota</taxon>
        <taxon>Agaricomycotina</taxon>
        <taxon>Agaricomycetes</taxon>
        <taxon>Agaricomycetidae</taxon>
        <taxon>Agaricales</taxon>
        <taxon>Marasmiineae</taxon>
        <taxon>Physalacriaceae</taxon>
        <taxon>Armillaria</taxon>
    </lineage>
</organism>
<feature type="compositionally biased region" description="Polar residues" evidence="1">
    <location>
        <begin position="168"/>
        <end position="189"/>
    </location>
</feature>
<accession>A0AA39V257</accession>
<dbReference type="AlphaFoldDB" id="A0AA39V257"/>
<dbReference type="EMBL" id="JAUEPU010000005">
    <property type="protein sequence ID" value="KAK0502545.1"/>
    <property type="molecule type" value="Genomic_DNA"/>
</dbReference>
<dbReference type="Proteomes" id="UP001175228">
    <property type="component" value="Unassembled WGS sequence"/>
</dbReference>
<evidence type="ECO:0000256" key="1">
    <source>
        <dbReference type="SAM" id="MobiDB-lite"/>
    </source>
</evidence>
<feature type="compositionally biased region" description="Low complexity" evidence="1">
    <location>
        <begin position="271"/>
        <end position="283"/>
    </location>
</feature>
<protein>
    <submittedName>
        <fullName evidence="2">Uncharacterized protein</fullName>
    </submittedName>
</protein>